<name>A0A132EIK4_9BURK</name>
<dbReference type="AlphaFoldDB" id="A0A132EIK4"/>
<dbReference type="Proteomes" id="UP000062912">
    <property type="component" value="Unassembled WGS sequence"/>
</dbReference>
<gene>
    <name evidence="1" type="ORF">WT56_13155</name>
</gene>
<dbReference type="EMBL" id="LPJR01000025">
    <property type="protein sequence ID" value="KWF30942.1"/>
    <property type="molecule type" value="Genomic_DNA"/>
</dbReference>
<comment type="caution">
    <text evidence="1">The sequence shown here is derived from an EMBL/GenBank/DDBJ whole genome shotgun (WGS) entry which is preliminary data.</text>
</comment>
<protein>
    <submittedName>
        <fullName evidence="1">Uncharacterized protein</fullName>
    </submittedName>
</protein>
<evidence type="ECO:0000313" key="1">
    <source>
        <dbReference type="EMBL" id="KWF30942.1"/>
    </source>
</evidence>
<reference evidence="1 2" key="1">
    <citation type="submission" date="2015-11" db="EMBL/GenBank/DDBJ databases">
        <title>Expanding the genomic diversity of Burkholderia species for the development of highly accurate diagnostics.</title>
        <authorList>
            <person name="Sahl J."/>
            <person name="Keim P."/>
            <person name="Wagner D."/>
        </authorList>
    </citation>
    <scope>NUCLEOTIDE SEQUENCE [LARGE SCALE GENOMIC DNA]</scope>
    <source>
        <strain evidence="1 2">MSMB368WGS</strain>
    </source>
</reference>
<dbReference type="OrthoDB" id="9800901at2"/>
<organism evidence="1 2">
    <name type="scientific">Burkholderia pseudomultivorans</name>
    <dbReference type="NCBI Taxonomy" id="1207504"/>
    <lineage>
        <taxon>Bacteria</taxon>
        <taxon>Pseudomonadati</taxon>
        <taxon>Pseudomonadota</taxon>
        <taxon>Betaproteobacteria</taxon>
        <taxon>Burkholderiales</taxon>
        <taxon>Burkholderiaceae</taxon>
        <taxon>Burkholderia</taxon>
        <taxon>Burkholderia cepacia complex</taxon>
    </lineage>
</organism>
<proteinExistence type="predicted"/>
<dbReference type="RefSeq" id="WP_060241129.1">
    <property type="nucleotide sequence ID" value="NZ_LPJR01000025.1"/>
</dbReference>
<accession>A0A132EIK4</accession>
<sequence>MFLKYGHQMRFTETRNLLVQTITTLGTPSKENEGYFRFQCLIDGSSTTTLAVYGENIGNNLVELAFNIEAVAAALKLEPGQAREWVAAQRAATSREVHENSRWKYPRVGIGNEAELAAFLAAWRALATSTTVPASRSQPLSEKFTSVPYYVEADGSKTFFLPDLLRTKGYQVGTKNRERYFADYWDALAFLKDMDKPAFRRRNGNGIAGIVTCDHGNVEEVSISYLQRLLAAVATKEARDG</sequence>
<evidence type="ECO:0000313" key="2">
    <source>
        <dbReference type="Proteomes" id="UP000062912"/>
    </source>
</evidence>